<dbReference type="Proteomes" id="UP000319255">
    <property type="component" value="Unassembled WGS sequence"/>
</dbReference>
<evidence type="ECO:0008006" key="4">
    <source>
        <dbReference type="Google" id="ProtNLM"/>
    </source>
</evidence>
<evidence type="ECO:0000256" key="1">
    <source>
        <dbReference type="SAM" id="Phobius"/>
    </source>
</evidence>
<evidence type="ECO:0000313" key="3">
    <source>
        <dbReference type="Proteomes" id="UP000319255"/>
    </source>
</evidence>
<protein>
    <recommendedName>
        <fullName evidence="4">DUF805 domain-containing protein</fullName>
    </recommendedName>
</protein>
<gene>
    <name evidence="2" type="ORF">FJM51_02175</name>
</gene>
<evidence type="ECO:0000313" key="2">
    <source>
        <dbReference type="EMBL" id="TPE53956.1"/>
    </source>
</evidence>
<dbReference type="OrthoDB" id="7659261at2"/>
<name>A0A501X1F0_9RHOB</name>
<feature type="transmembrane region" description="Helical" evidence="1">
    <location>
        <begin position="6"/>
        <end position="30"/>
    </location>
</feature>
<proteinExistence type="predicted"/>
<keyword evidence="1" id="KW-0472">Membrane</keyword>
<dbReference type="EMBL" id="VFRP01000001">
    <property type="protein sequence ID" value="TPE53956.1"/>
    <property type="molecule type" value="Genomic_DNA"/>
</dbReference>
<keyword evidence="3" id="KW-1185">Reference proteome</keyword>
<dbReference type="AlphaFoldDB" id="A0A501X1F0"/>
<keyword evidence="1" id="KW-1133">Transmembrane helix</keyword>
<accession>A0A501X1F0</accession>
<feature type="transmembrane region" description="Helical" evidence="1">
    <location>
        <begin position="42"/>
        <end position="60"/>
    </location>
</feature>
<reference evidence="2 3" key="1">
    <citation type="submission" date="2019-06" db="EMBL/GenBank/DDBJ databases">
        <title>A novel bacterium of genus Amaricoccus, isolated from marine sediment.</title>
        <authorList>
            <person name="Huang H."/>
            <person name="Mo K."/>
            <person name="Hu Y."/>
        </authorList>
    </citation>
    <scope>NUCLEOTIDE SEQUENCE [LARGE SCALE GENOMIC DNA]</scope>
    <source>
        <strain evidence="2 3">HB172011</strain>
    </source>
</reference>
<organism evidence="2 3">
    <name type="scientific">Amaricoccus solimangrovi</name>
    <dbReference type="NCBI Taxonomy" id="2589815"/>
    <lineage>
        <taxon>Bacteria</taxon>
        <taxon>Pseudomonadati</taxon>
        <taxon>Pseudomonadota</taxon>
        <taxon>Alphaproteobacteria</taxon>
        <taxon>Rhodobacterales</taxon>
        <taxon>Paracoccaceae</taxon>
        <taxon>Amaricoccus</taxon>
    </lineage>
</organism>
<keyword evidence="1" id="KW-0812">Transmembrane</keyword>
<sequence>METFDYHAYTGGFGLIPLLILLAVLIVPYWKLWSRTGHSGAWALLMLIPLANIISLWVLAFKEWPALRGGGR</sequence>
<comment type="caution">
    <text evidence="2">The sequence shown here is derived from an EMBL/GenBank/DDBJ whole genome shotgun (WGS) entry which is preliminary data.</text>
</comment>